<feature type="compositionally biased region" description="Polar residues" evidence="1">
    <location>
        <begin position="430"/>
        <end position="439"/>
    </location>
</feature>
<dbReference type="KEGG" id="vcn:VOLCADRAFT_105600"/>
<gene>
    <name evidence="2" type="ORF">VOLCADRAFT_105600</name>
</gene>
<feature type="region of interest" description="Disordered" evidence="1">
    <location>
        <begin position="55"/>
        <end position="136"/>
    </location>
</feature>
<dbReference type="RefSeq" id="XP_002952618.1">
    <property type="nucleotide sequence ID" value="XM_002952572.1"/>
</dbReference>
<dbReference type="AlphaFoldDB" id="D8U1T9"/>
<dbReference type="EMBL" id="GL378352">
    <property type="protein sequence ID" value="EFJ46171.1"/>
    <property type="molecule type" value="Genomic_DNA"/>
</dbReference>
<proteinExistence type="predicted"/>
<feature type="compositionally biased region" description="Low complexity" evidence="1">
    <location>
        <begin position="77"/>
        <end position="86"/>
    </location>
</feature>
<evidence type="ECO:0000256" key="1">
    <source>
        <dbReference type="SAM" id="MobiDB-lite"/>
    </source>
</evidence>
<evidence type="ECO:0000313" key="2">
    <source>
        <dbReference type="EMBL" id="EFJ46171.1"/>
    </source>
</evidence>
<keyword evidence="3" id="KW-1185">Reference proteome</keyword>
<name>D8U1T9_VOLCA</name>
<feature type="region of interest" description="Disordered" evidence="1">
    <location>
        <begin position="394"/>
        <end position="449"/>
    </location>
</feature>
<dbReference type="Proteomes" id="UP000001058">
    <property type="component" value="Unassembled WGS sequence"/>
</dbReference>
<evidence type="ECO:0000313" key="3">
    <source>
        <dbReference type="Proteomes" id="UP000001058"/>
    </source>
</evidence>
<feature type="compositionally biased region" description="Polar residues" evidence="1">
    <location>
        <begin position="514"/>
        <end position="528"/>
    </location>
</feature>
<dbReference type="GeneID" id="9627270"/>
<protein>
    <submittedName>
        <fullName evidence="2">Uncharacterized protein</fullName>
    </submittedName>
</protein>
<feature type="region of interest" description="Disordered" evidence="1">
    <location>
        <begin position="201"/>
        <end position="230"/>
    </location>
</feature>
<feature type="region of interest" description="Disordered" evidence="1">
    <location>
        <begin position="1"/>
        <end position="22"/>
    </location>
</feature>
<feature type="region of interest" description="Disordered" evidence="1">
    <location>
        <begin position="491"/>
        <end position="533"/>
    </location>
</feature>
<feature type="region of interest" description="Disordered" evidence="1">
    <location>
        <begin position="347"/>
        <end position="374"/>
    </location>
</feature>
<feature type="compositionally biased region" description="Basic residues" evidence="1">
    <location>
        <begin position="8"/>
        <end position="20"/>
    </location>
</feature>
<organism evidence="3">
    <name type="scientific">Volvox carteri f. nagariensis</name>
    <dbReference type="NCBI Taxonomy" id="3068"/>
    <lineage>
        <taxon>Eukaryota</taxon>
        <taxon>Viridiplantae</taxon>
        <taxon>Chlorophyta</taxon>
        <taxon>core chlorophytes</taxon>
        <taxon>Chlorophyceae</taxon>
        <taxon>CS clade</taxon>
        <taxon>Chlamydomonadales</taxon>
        <taxon>Volvocaceae</taxon>
        <taxon>Volvox</taxon>
    </lineage>
</organism>
<feature type="compositionally biased region" description="Low complexity" evidence="1">
    <location>
        <begin position="210"/>
        <end position="222"/>
    </location>
</feature>
<dbReference type="InParanoid" id="D8U1T9"/>
<reference evidence="2 3" key="1">
    <citation type="journal article" date="2010" name="Science">
        <title>Genomic analysis of organismal complexity in the multicellular green alga Volvox carteri.</title>
        <authorList>
            <person name="Prochnik S.E."/>
            <person name="Umen J."/>
            <person name="Nedelcu A.M."/>
            <person name="Hallmann A."/>
            <person name="Miller S.M."/>
            <person name="Nishii I."/>
            <person name="Ferris P."/>
            <person name="Kuo A."/>
            <person name="Mitros T."/>
            <person name="Fritz-Laylin L.K."/>
            <person name="Hellsten U."/>
            <person name="Chapman J."/>
            <person name="Simakov O."/>
            <person name="Rensing S.A."/>
            <person name="Terry A."/>
            <person name="Pangilinan J."/>
            <person name="Kapitonov V."/>
            <person name="Jurka J."/>
            <person name="Salamov A."/>
            <person name="Shapiro H."/>
            <person name="Schmutz J."/>
            <person name="Grimwood J."/>
            <person name="Lindquist E."/>
            <person name="Lucas S."/>
            <person name="Grigoriev I.V."/>
            <person name="Schmitt R."/>
            <person name="Kirk D."/>
            <person name="Rokhsar D.S."/>
        </authorList>
    </citation>
    <scope>NUCLEOTIDE SEQUENCE [LARGE SCALE GENOMIC DNA]</scope>
    <source>
        <strain evidence="3">f. Nagariensis / Eve</strain>
    </source>
</reference>
<sequence length="547" mass="54695">MTGGHFSAIRKRPGKGRLHQIPRGGGQIAFTIINGSSICKRRSGTLLSAVGFDSDEDNEDTCLPQIPPCHAGPDATAQPPQEQQEAFRCDIPTAAHNRSRDGGSPSPPSSTPATAFGSLGACPQSFRGEPRGFDELGERKVAPDGTPTDAIAWTAPLAAFSLAPPPPSATAAVAAVAAASPRPRALFGPARDVSTGCATPLRDEGEMEWGSGTPSTGSTPHSPGKDGTAAAAAVVVAEDGWSFDTPPRRAGNDGGGGGGVAMQRIPARSPLGVPAWLHGGRSGAGAVSGVEGEVTLGTPCRKARSPATPSAAAAAVTPPPPGSALPLGSAVGCYPLAPSPDFSPTLPLPSTALFTRDTPGGSGGSDSNRNALQPPPQRALLQAALMMSAAAVGEEEQAQMGDGTGSTPSPSVVAAPHRRRPLLKTPQIGEPQTPQTSFRNPAKGVPLSALPSGPVSIASCSSVPVTRPGSASRRSGAGAVTAAVEATIVTPGSVPGSTAARGVRPTPSPVPGSARSSVGSGSDGTATCSGKKPRYLKTTVSWNLKHG</sequence>
<accession>D8U1T9</accession>